<feature type="compositionally biased region" description="Polar residues" evidence="23">
    <location>
        <begin position="278"/>
        <end position="295"/>
    </location>
</feature>
<dbReference type="Pfam" id="PF01483">
    <property type="entry name" value="P_proprotein"/>
    <property type="match status" value="1"/>
</dbReference>
<evidence type="ECO:0000256" key="23">
    <source>
        <dbReference type="SAM" id="MobiDB-lite"/>
    </source>
</evidence>
<dbReference type="PROSITE" id="PS00137">
    <property type="entry name" value="SUBTILASE_HIS"/>
    <property type="match status" value="1"/>
</dbReference>
<gene>
    <name evidence="26" type="ORF">EVG20_g2744</name>
</gene>
<proteinExistence type="inferred from homology"/>
<feature type="compositionally biased region" description="Low complexity" evidence="23">
    <location>
        <begin position="243"/>
        <end position="266"/>
    </location>
</feature>
<keyword evidence="14" id="KW-0779">Telomere</keyword>
<evidence type="ECO:0000259" key="25">
    <source>
        <dbReference type="PROSITE" id="PS51829"/>
    </source>
</evidence>
<keyword evidence="20" id="KW-0539">Nucleus</keyword>
<sequence length="2038" mass="221839">MKRAADAADTPNGKRRKTIPPDFVFTDERRVPDELHDDDETGFILGKIFFMKPRMFRLELCGENSVGSHGTKGPQRIHVELSGNWVTRLVLMVGDEIRLALKGVEVVKLKKAPDAGVLPYQLKYSKGISVQIVRRPGSPQDTDKLYSFWPGGKGKKNIQQNKTSVLEGPKADEFDWFVTPAETNTPDNQKVDGENDSDATTVDVHATLRVVIVSTSKIVTLPIAAPTKPPPITRPEGPDQRAANKSPAISSSASAIVASKAAKIPPNVNKHPAPAEAQTRQGQSRGPATASTSAAHTRPVLPAAKVAPPAVLPTSTTSKSSAPQPGAAGTSAPKQQMSKRQRRKLIMAQKQAEAQSSTTAVIAPEPRLRGASNALAAVEVNIGALLEYDMGDDAASADLHGATSLSVPPADAPDEGSASKQEGTDGVDPILKMRAGLRTTNGPYLPLASITVGKMVSVIGVCNSARQVGRSRTGDWGGTFFLLDPSNLESSGSYLYSPEAGLMVSCFTKKYAKWLPAPNEGDVVILRMLKTVEFNNNLMAKGYHDKMRWAFYDPNTGKGTHGDLGNVPRAEGLADGDGLMFSPFWDPTDVELAYCAALNTWWLAVQNERKAIMGTQIYIGGGDANPSTSRGRGKRQHRLIADTTPGTEPDGYFDCTVEVLQGFVNNGNPYTIYVTDYTANSGLHPATANWCPGNLADKCLKIELWDEAAGIGPDMKPGEYWTFSNVRMLISGNGYSEAKFKEARKAEKLDEIDATTNHHLKLLLERKKEWEKTNTSPNEFPHRLLSDVKELEIFDCTVEVLHSIYDPKGFSEVFVTDYSMRDDLAAPSSEDWSRNLANRIVKVELRDGQNEFAKKMDRGSYFKIQNLRLRERKMAGTGKLVGYLGGNDRLIMKLNPNNEENKELVALLARKADWQNTGGTSDLTLNSVGPSAVRKGYSSIRQILESTKCPGRFRLRARVVDFYPLSLQDCVLALCTKCHNKIPANRAACVACNDMLLEHVCHVYQLFLRLEDENGDVFQVAIDESWADLAGLSPDEIVQDAELLKELRERLLKYIGNLEEVHDALERETTPPEMQTAFHDFTIVSWPVPDVEGKVAYGLSAETMMARSAYPRAFLFWRASPFRLHLLIFVLYSHPAMRLPLNLVLVLLSYEAVLAAAHAKRDHSTHDYYVLEHDTRGGASLAEAARALGVQLVERVGELDNTWLVRTARPDPSIQRRGTDAVFDSLDSLRRRAASPHSARSGTAHQHARRVASSVKYLERQELRRRVKRAPPPVRPGDEEEPQEEEKPSASSLVAARLGIEDPTFPDQWHLVNNEFPQHMMNVTGLWEMGIMGEGVVSALVDDGLDYTSDDLADNFWAAGSYDYNDHEDLPTPKLSDDHHGTRCAGQIGAVKNNVCGVGIAYKSKLSGIRILSGPISDVDEAAALNYNYQNTSVFSCSWGPPDNGKSMEGPGYLIRRAMLNGIQNGRGGKGSLFVFASGNGASYGDQCNFDGYTNSIYSVTVAAVDYKGLHPYYSEACAANMVVAYSSGSGQHIVTTDVGKNSCASSHGGTSAAAPNAVGVYALALSVRPDLSWRDIQHLSVRNARMINLEDPDWEDTAAGRRFSYKYGYGVLDGYDFVTAAQKWELVKPQSWIEFPAIQVNNGTCDVSGTMSGGEPIVPGGVQSTMTVTQEDLQAHNLESLEHITVRVWIEHTKRGDVEVEIVSPNGVKSVLAGARSLDTADSGYPGWRFMSVKHWDENPVGNWTIRVSDIASEGNSGSFLGWSLSLFGAAIDPANTKEFEISLYETLLPSVVQSTPTDGEDPTSTKAHPKPTEHLPGDHGTAEGEADKPTFGGGGDNGGDKGDQEDVAEPSGSASEPEPSPSASMVPTLDEGWFAGMGNLVSDQKWVFGAIGIVALFGLGTGFFFCRRAARRRRENYTTLPAGDDLPMGSVGRDAPRSKELYDAFGEGSDDEDADEETGLRPGRPQDRSPGGLGFHSGFLDDEDPHSATSTPGPHTAYRDEPDEPEKEHERTLASPSIGSGSGSADGSWEHASQTR</sequence>
<accession>A0A4Y9Z738</accession>
<dbReference type="GO" id="GO:0007323">
    <property type="term" value="P:peptide pheromone maturation"/>
    <property type="evidence" value="ECO:0007669"/>
    <property type="project" value="UniProtKB-ARBA"/>
</dbReference>
<keyword evidence="11 22" id="KW-0378">Hydrolase</keyword>
<dbReference type="InterPro" id="IPR015500">
    <property type="entry name" value="Peptidase_S8_subtilisin-rel"/>
</dbReference>
<feature type="active site" description="Charge relay system" evidence="21 22">
    <location>
        <position position="1552"/>
    </location>
</feature>
<dbReference type="SUPFAM" id="SSF49785">
    <property type="entry name" value="Galactose-binding domain-like"/>
    <property type="match status" value="1"/>
</dbReference>
<feature type="compositionally biased region" description="Low complexity" evidence="23">
    <location>
        <begin position="1851"/>
        <end position="1866"/>
    </location>
</feature>
<dbReference type="GO" id="GO:0043047">
    <property type="term" value="F:single-stranded telomeric DNA binding"/>
    <property type="evidence" value="ECO:0007669"/>
    <property type="project" value="InterPro"/>
</dbReference>
<feature type="region of interest" description="Disordered" evidence="23">
    <location>
        <begin position="401"/>
        <end position="427"/>
    </location>
</feature>
<comment type="similarity">
    <text evidence="4">Belongs to the peptidase S8 family. Furin subfamily.</text>
</comment>
<dbReference type="GO" id="GO:0005802">
    <property type="term" value="C:trans-Golgi network"/>
    <property type="evidence" value="ECO:0007669"/>
    <property type="project" value="TreeGrafter"/>
</dbReference>
<dbReference type="InterPro" id="IPR002884">
    <property type="entry name" value="P_dom"/>
</dbReference>
<feature type="compositionally biased region" description="Polar residues" evidence="23">
    <location>
        <begin position="1794"/>
        <end position="1808"/>
    </location>
</feature>
<evidence type="ECO:0000256" key="24">
    <source>
        <dbReference type="SAM" id="Phobius"/>
    </source>
</evidence>
<evidence type="ECO:0000256" key="15">
    <source>
        <dbReference type="ARBA" id="ARBA00022989"/>
    </source>
</evidence>
<dbReference type="InterPro" id="IPR034182">
    <property type="entry name" value="Kexin/furin"/>
</dbReference>
<evidence type="ECO:0000313" key="26">
    <source>
        <dbReference type="EMBL" id="TFY70274.1"/>
    </source>
</evidence>
<evidence type="ECO:0000256" key="20">
    <source>
        <dbReference type="ARBA" id="ARBA00023242"/>
    </source>
</evidence>
<keyword evidence="27" id="KW-1185">Reference proteome</keyword>
<keyword evidence="9 24" id="KW-0812">Transmembrane</keyword>
<dbReference type="GO" id="GO:0000781">
    <property type="term" value="C:chromosome, telomeric region"/>
    <property type="evidence" value="ECO:0007669"/>
    <property type="project" value="UniProtKB-SubCell"/>
</dbReference>
<evidence type="ECO:0000256" key="17">
    <source>
        <dbReference type="ARBA" id="ARBA00023136"/>
    </source>
</evidence>
<dbReference type="Gene3D" id="3.40.50.200">
    <property type="entry name" value="Peptidase S8/S53 domain"/>
    <property type="match status" value="1"/>
</dbReference>
<dbReference type="GO" id="GO:0004252">
    <property type="term" value="F:serine-type endopeptidase activity"/>
    <property type="evidence" value="ECO:0007669"/>
    <property type="project" value="UniProtKB-UniRule"/>
</dbReference>
<evidence type="ECO:0000256" key="21">
    <source>
        <dbReference type="PIRSR" id="PIRSR615500-1"/>
    </source>
</evidence>
<evidence type="ECO:0000256" key="11">
    <source>
        <dbReference type="ARBA" id="ARBA00022801"/>
    </source>
</evidence>
<keyword evidence="17 24" id="KW-0472">Membrane</keyword>
<evidence type="ECO:0000256" key="13">
    <source>
        <dbReference type="ARBA" id="ARBA00022837"/>
    </source>
</evidence>
<feature type="compositionally biased region" description="Low complexity" evidence="23">
    <location>
        <begin position="2017"/>
        <end position="2029"/>
    </location>
</feature>
<dbReference type="Gene3D" id="2.40.50.140">
    <property type="entry name" value="Nucleic acid-binding proteins"/>
    <property type="match status" value="3"/>
</dbReference>
<dbReference type="PANTHER" id="PTHR42884:SF14">
    <property type="entry name" value="NEUROENDOCRINE CONVERTASE 1"/>
    <property type="match status" value="1"/>
</dbReference>
<dbReference type="Pfam" id="PF00082">
    <property type="entry name" value="Peptidase_S8"/>
    <property type="match status" value="1"/>
</dbReference>
<dbReference type="InterPro" id="IPR008979">
    <property type="entry name" value="Galactose-bd-like_sf"/>
</dbReference>
<evidence type="ECO:0000256" key="4">
    <source>
        <dbReference type="ARBA" id="ARBA00005325"/>
    </source>
</evidence>
<feature type="transmembrane region" description="Helical" evidence="24">
    <location>
        <begin position="1888"/>
        <end position="1908"/>
    </location>
</feature>
<dbReference type="GO" id="GO:0016485">
    <property type="term" value="P:protein processing"/>
    <property type="evidence" value="ECO:0007669"/>
    <property type="project" value="TreeGrafter"/>
</dbReference>
<dbReference type="FunFam" id="2.60.120.260:FF:000026">
    <property type="entry name" value="proprotein convertase subtilisin/kexin type 7"/>
    <property type="match status" value="1"/>
</dbReference>
<feature type="region of interest" description="Disordered" evidence="23">
    <location>
        <begin position="1945"/>
        <end position="2038"/>
    </location>
</feature>
<reference evidence="26 27" key="1">
    <citation type="submission" date="2019-02" db="EMBL/GenBank/DDBJ databases">
        <title>Genome sequencing of the rare red list fungi Dentipellis fragilis.</title>
        <authorList>
            <person name="Buettner E."/>
            <person name="Kellner H."/>
        </authorList>
    </citation>
    <scope>NUCLEOTIDE SEQUENCE [LARGE SCALE GENOMIC DNA]</scope>
    <source>
        <strain evidence="26 27">DSM 105465</strain>
    </source>
</reference>
<evidence type="ECO:0000256" key="3">
    <source>
        <dbReference type="ARBA" id="ARBA00004574"/>
    </source>
</evidence>
<dbReference type="FunFam" id="3.40.50.200:FF:000005">
    <property type="entry name" value="Proprotein convertase subtilisin/kexin type 7"/>
    <property type="match status" value="1"/>
</dbReference>
<comment type="caution">
    <text evidence="26">The sequence shown here is derived from an EMBL/GenBank/DDBJ whole genome shotgun (WGS) entry which is preliminary data.</text>
</comment>
<keyword evidence="18" id="KW-0865">Zymogen</keyword>
<dbReference type="PROSITE" id="PS51892">
    <property type="entry name" value="SUBTILASE"/>
    <property type="match status" value="1"/>
</dbReference>
<evidence type="ECO:0000256" key="14">
    <source>
        <dbReference type="ARBA" id="ARBA00022895"/>
    </source>
</evidence>
<comment type="subcellular location">
    <subcellularLocation>
        <location evidence="3">Chromosome</location>
        <location evidence="3">Telomere</location>
    </subcellularLocation>
    <subcellularLocation>
        <location evidence="2">Membrane</location>
    </subcellularLocation>
    <subcellularLocation>
        <location evidence="1">Nucleus</location>
    </subcellularLocation>
</comment>
<organism evidence="26 27">
    <name type="scientific">Dentipellis fragilis</name>
    <dbReference type="NCBI Taxonomy" id="205917"/>
    <lineage>
        <taxon>Eukaryota</taxon>
        <taxon>Fungi</taxon>
        <taxon>Dikarya</taxon>
        <taxon>Basidiomycota</taxon>
        <taxon>Agaricomycotina</taxon>
        <taxon>Agaricomycetes</taxon>
        <taxon>Russulales</taxon>
        <taxon>Hericiaceae</taxon>
        <taxon>Dentipellis</taxon>
    </lineage>
</organism>
<feature type="region of interest" description="Disordered" evidence="23">
    <location>
        <begin position="1232"/>
        <end position="1292"/>
    </location>
</feature>
<dbReference type="InterPro" id="IPR000209">
    <property type="entry name" value="Peptidase_S8/S53_dom"/>
</dbReference>
<dbReference type="STRING" id="205917.A0A4Y9Z738"/>
<comment type="similarity">
    <text evidence="5">Belongs to the telombin family.</text>
</comment>
<name>A0A4Y9Z738_9AGAM</name>
<dbReference type="EMBL" id="SEOQ01000112">
    <property type="protein sequence ID" value="TFY70274.1"/>
    <property type="molecule type" value="Genomic_DNA"/>
</dbReference>
<dbReference type="InterPro" id="IPR011564">
    <property type="entry name" value="Telomer_end-bd_POT1/Cdc13"/>
</dbReference>
<feature type="domain" description="P/Homo B" evidence="25">
    <location>
        <begin position="1628"/>
        <end position="1774"/>
    </location>
</feature>
<evidence type="ECO:0000256" key="16">
    <source>
        <dbReference type="ARBA" id="ARBA00023125"/>
    </source>
</evidence>
<keyword evidence="10" id="KW-0732">Signal</keyword>
<dbReference type="SUPFAM" id="SSF52743">
    <property type="entry name" value="Subtilisin-like"/>
    <property type="match status" value="1"/>
</dbReference>
<keyword evidence="13" id="KW-0106">Calcium</keyword>
<feature type="region of interest" description="Disordered" evidence="23">
    <location>
        <begin position="1"/>
        <end position="20"/>
    </location>
</feature>
<dbReference type="OrthoDB" id="300641at2759"/>
<dbReference type="Pfam" id="PF16686">
    <property type="entry name" value="POT1PC"/>
    <property type="match status" value="1"/>
</dbReference>
<feature type="active site" description="Charge relay system" evidence="21 22">
    <location>
        <position position="1342"/>
    </location>
</feature>
<dbReference type="Pfam" id="PF02765">
    <property type="entry name" value="POT1"/>
    <property type="match status" value="1"/>
</dbReference>
<dbReference type="InterPro" id="IPR036852">
    <property type="entry name" value="Peptidase_S8/S53_dom_sf"/>
</dbReference>
<evidence type="ECO:0000313" key="27">
    <source>
        <dbReference type="Proteomes" id="UP000298327"/>
    </source>
</evidence>
<evidence type="ECO:0000256" key="10">
    <source>
        <dbReference type="ARBA" id="ARBA00022729"/>
    </source>
</evidence>
<evidence type="ECO:0000256" key="19">
    <source>
        <dbReference type="ARBA" id="ARBA00023180"/>
    </source>
</evidence>
<feature type="compositionally biased region" description="Polar residues" evidence="23">
    <location>
        <begin position="314"/>
        <end position="323"/>
    </location>
</feature>
<evidence type="ECO:0000256" key="2">
    <source>
        <dbReference type="ARBA" id="ARBA00004370"/>
    </source>
</evidence>
<evidence type="ECO:0000256" key="5">
    <source>
        <dbReference type="ARBA" id="ARBA00008442"/>
    </source>
</evidence>
<evidence type="ECO:0000256" key="1">
    <source>
        <dbReference type="ARBA" id="ARBA00004123"/>
    </source>
</evidence>
<dbReference type="InterPro" id="IPR032042">
    <property type="entry name" value="POT1PC"/>
</dbReference>
<feature type="compositionally biased region" description="Acidic residues" evidence="23">
    <location>
        <begin position="1950"/>
        <end position="1959"/>
    </location>
</feature>
<keyword evidence="8 22" id="KW-0645">Protease</keyword>
<evidence type="ECO:0000256" key="8">
    <source>
        <dbReference type="ARBA" id="ARBA00022670"/>
    </source>
</evidence>
<dbReference type="GO" id="GO:0000139">
    <property type="term" value="C:Golgi membrane"/>
    <property type="evidence" value="ECO:0007669"/>
    <property type="project" value="TreeGrafter"/>
</dbReference>
<evidence type="ECO:0000256" key="12">
    <source>
        <dbReference type="ARBA" id="ARBA00022825"/>
    </source>
</evidence>
<keyword evidence="16" id="KW-0238">DNA-binding</keyword>
<protein>
    <recommendedName>
        <fullName evidence="6">Protection of telomeres protein 1</fullName>
    </recommendedName>
</protein>
<keyword evidence="15 24" id="KW-1133">Transmembrane helix</keyword>
<dbReference type="InterPro" id="IPR012340">
    <property type="entry name" value="NA-bd_OB-fold"/>
</dbReference>
<dbReference type="PROSITE" id="PS51829">
    <property type="entry name" value="P_HOMO_B"/>
    <property type="match status" value="1"/>
</dbReference>
<feature type="active site" description="Charge relay system" evidence="21 22">
    <location>
        <position position="1380"/>
    </location>
</feature>
<dbReference type="PRINTS" id="PR00723">
    <property type="entry name" value="SUBTILISIN"/>
</dbReference>
<dbReference type="Proteomes" id="UP000298327">
    <property type="component" value="Unassembled WGS sequence"/>
</dbReference>
<evidence type="ECO:0000256" key="18">
    <source>
        <dbReference type="ARBA" id="ARBA00023145"/>
    </source>
</evidence>
<evidence type="ECO:0000256" key="22">
    <source>
        <dbReference type="PROSITE-ProRule" id="PRU01240"/>
    </source>
</evidence>
<dbReference type="PROSITE" id="PS00138">
    <property type="entry name" value="SUBTILASE_SER"/>
    <property type="match status" value="1"/>
</dbReference>
<dbReference type="InterPro" id="IPR022398">
    <property type="entry name" value="Peptidase_S8_His-AS"/>
</dbReference>
<feature type="region of interest" description="Disordered" evidence="23">
    <location>
        <begin position="223"/>
        <end position="359"/>
    </location>
</feature>
<keyword evidence="12 22" id="KW-0720">Serine protease</keyword>
<dbReference type="SUPFAM" id="SSF50249">
    <property type="entry name" value="Nucleic acid-binding proteins"/>
    <property type="match status" value="3"/>
</dbReference>
<dbReference type="Gene3D" id="2.60.120.260">
    <property type="entry name" value="Galactose-binding domain-like"/>
    <property type="match status" value="1"/>
</dbReference>
<dbReference type="GO" id="GO:0005634">
    <property type="term" value="C:nucleus"/>
    <property type="evidence" value="ECO:0007669"/>
    <property type="project" value="UniProtKB-SubCell"/>
</dbReference>
<evidence type="ECO:0000256" key="6">
    <source>
        <dbReference type="ARBA" id="ARBA00015253"/>
    </source>
</evidence>
<evidence type="ECO:0000256" key="9">
    <source>
        <dbReference type="ARBA" id="ARBA00022692"/>
    </source>
</evidence>
<evidence type="ECO:0000256" key="7">
    <source>
        <dbReference type="ARBA" id="ARBA00022454"/>
    </source>
</evidence>
<feature type="compositionally biased region" description="Basic and acidic residues" evidence="23">
    <location>
        <begin position="1812"/>
        <end position="1830"/>
    </location>
</feature>
<keyword evidence="19" id="KW-0325">Glycoprotein</keyword>
<dbReference type="PANTHER" id="PTHR42884">
    <property type="entry name" value="PROPROTEIN CONVERTASE SUBTILISIN/KEXIN-RELATED"/>
    <property type="match status" value="1"/>
</dbReference>
<keyword evidence="7" id="KW-0158">Chromosome</keyword>
<feature type="compositionally biased region" description="Low complexity" evidence="23">
    <location>
        <begin position="299"/>
        <end position="313"/>
    </location>
</feature>
<dbReference type="GO" id="GO:0000723">
    <property type="term" value="P:telomere maintenance"/>
    <property type="evidence" value="ECO:0007669"/>
    <property type="project" value="InterPro"/>
</dbReference>
<dbReference type="CDD" id="cd04059">
    <property type="entry name" value="Peptidases_S8_Protein_convertases_Kexins_Furin-like"/>
    <property type="match status" value="1"/>
</dbReference>
<dbReference type="InterPro" id="IPR023828">
    <property type="entry name" value="Peptidase_S8_Ser-AS"/>
</dbReference>
<feature type="region of interest" description="Disordered" evidence="23">
    <location>
        <begin position="1794"/>
        <end position="1870"/>
    </location>
</feature>